<evidence type="ECO:0000313" key="3">
    <source>
        <dbReference type="Proteomes" id="UP000265618"/>
    </source>
</evidence>
<sequence>MVTGAIKTAETGEYASLAELIKGLDEEGPMHALAVALTNSGGDKISFPKDYFSGRPSGPAIGDAGAIMLAAALPHLPRLTQLNLGGQEIGNEGACALAAALHHCPALQKLDMYDNSISDEGVRALVKALQGLRNVRKVEFNCNCISLDGLDELRSALSSMGL</sequence>
<dbReference type="AlphaFoldDB" id="A0A9K3D1M8"/>
<dbReference type="OrthoDB" id="120976at2759"/>
<reference evidence="2 3" key="1">
    <citation type="journal article" date="2018" name="PLoS ONE">
        <title>The draft genome of Kipferlia bialata reveals reductive genome evolution in fornicate parasites.</title>
        <authorList>
            <person name="Tanifuji G."/>
            <person name="Takabayashi S."/>
            <person name="Kume K."/>
            <person name="Takagi M."/>
            <person name="Nakayama T."/>
            <person name="Kamikawa R."/>
            <person name="Inagaki Y."/>
            <person name="Hashimoto T."/>
        </authorList>
    </citation>
    <scope>NUCLEOTIDE SEQUENCE [LARGE SCALE GENOMIC DNA]</scope>
    <source>
        <strain evidence="2">NY0173</strain>
    </source>
</reference>
<dbReference type="PANTHER" id="PTHR24111:SF0">
    <property type="entry name" value="LEUCINE-RICH REPEAT-CONTAINING PROTEIN"/>
    <property type="match status" value="1"/>
</dbReference>
<dbReference type="PANTHER" id="PTHR24111">
    <property type="entry name" value="LEUCINE-RICH REPEAT-CONTAINING PROTEIN 34"/>
    <property type="match status" value="1"/>
</dbReference>
<name>A0A9K3D1M8_9EUKA</name>
<evidence type="ECO:0000313" key="2">
    <source>
        <dbReference type="EMBL" id="GIQ87393.1"/>
    </source>
</evidence>
<dbReference type="InterPro" id="IPR052201">
    <property type="entry name" value="LRR-containing_regulator"/>
</dbReference>
<keyword evidence="1" id="KW-0677">Repeat</keyword>
<dbReference type="SMART" id="SM00368">
    <property type="entry name" value="LRR_RI"/>
    <property type="match status" value="3"/>
</dbReference>
<gene>
    <name evidence="2" type="ORF">KIPB_009426</name>
</gene>
<dbReference type="InterPro" id="IPR001611">
    <property type="entry name" value="Leu-rich_rpt"/>
</dbReference>
<evidence type="ECO:0000256" key="1">
    <source>
        <dbReference type="ARBA" id="ARBA00022737"/>
    </source>
</evidence>
<dbReference type="InterPro" id="IPR032675">
    <property type="entry name" value="LRR_dom_sf"/>
</dbReference>
<comment type="caution">
    <text evidence="2">The sequence shown here is derived from an EMBL/GenBank/DDBJ whole genome shotgun (WGS) entry which is preliminary data.</text>
</comment>
<dbReference type="SUPFAM" id="SSF52047">
    <property type="entry name" value="RNI-like"/>
    <property type="match status" value="1"/>
</dbReference>
<organism evidence="2 3">
    <name type="scientific">Kipferlia bialata</name>
    <dbReference type="NCBI Taxonomy" id="797122"/>
    <lineage>
        <taxon>Eukaryota</taxon>
        <taxon>Metamonada</taxon>
        <taxon>Carpediemonas-like organisms</taxon>
        <taxon>Kipferlia</taxon>
    </lineage>
</organism>
<proteinExistence type="predicted"/>
<keyword evidence="3" id="KW-1185">Reference proteome</keyword>
<dbReference type="Proteomes" id="UP000265618">
    <property type="component" value="Unassembled WGS sequence"/>
</dbReference>
<protein>
    <submittedName>
        <fullName evidence="2">Uncharacterized protein</fullName>
    </submittedName>
</protein>
<dbReference type="Pfam" id="PF13516">
    <property type="entry name" value="LRR_6"/>
    <property type="match status" value="2"/>
</dbReference>
<dbReference type="EMBL" id="BDIP01003200">
    <property type="protein sequence ID" value="GIQ87393.1"/>
    <property type="molecule type" value="Genomic_DNA"/>
</dbReference>
<dbReference type="Gene3D" id="3.80.10.10">
    <property type="entry name" value="Ribonuclease Inhibitor"/>
    <property type="match status" value="1"/>
</dbReference>
<accession>A0A9K3D1M8</accession>